<reference evidence="2 3" key="1">
    <citation type="submission" date="2020-04" db="EMBL/GenBank/DDBJ databases">
        <title>Plant Genome Project.</title>
        <authorList>
            <person name="Zhang R.-G."/>
        </authorList>
    </citation>
    <scope>NUCLEOTIDE SEQUENCE [LARGE SCALE GENOMIC DNA]</scope>
    <source>
        <strain evidence="2">YNK0</strain>
        <tissue evidence="2">Leaf</tissue>
    </source>
</reference>
<proteinExistence type="predicted"/>
<comment type="caution">
    <text evidence="2">The sequence shown here is derived from an EMBL/GenBank/DDBJ whole genome shotgun (WGS) entry which is preliminary data.</text>
</comment>
<dbReference type="Proteomes" id="UP000655225">
    <property type="component" value="Unassembled WGS sequence"/>
</dbReference>
<feature type="compositionally biased region" description="Low complexity" evidence="1">
    <location>
        <begin position="239"/>
        <end position="251"/>
    </location>
</feature>
<gene>
    <name evidence="2" type="ORF">HHK36_033504</name>
</gene>
<dbReference type="AlphaFoldDB" id="A0A834Y4X2"/>
<protein>
    <submittedName>
        <fullName evidence="2">Uncharacterized protein</fullName>
    </submittedName>
</protein>
<accession>A0A834Y4X2</accession>
<dbReference type="EMBL" id="JABCRI010001483">
    <property type="protein sequence ID" value="KAF8364525.1"/>
    <property type="molecule type" value="Genomic_DNA"/>
</dbReference>
<evidence type="ECO:0000256" key="1">
    <source>
        <dbReference type="SAM" id="MobiDB-lite"/>
    </source>
</evidence>
<feature type="region of interest" description="Disordered" evidence="1">
    <location>
        <begin position="239"/>
        <end position="270"/>
    </location>
</feature>
<evidence type="ECO:0000313" key="3">
    <source>
        <dbReference type="Proteomes" id="UP000655225"/>
    </source>
</evidence>
<keyword evidence="3" id="KW-1185">Reference proteome</keyword>
<sequence>MYITLFRSGPVRNELIIMESTREGKGTGRDNRYSSKQVRLDLIPRSLIIPDGIRVYSVAIFVSPEISPQVSGEPLAIRPATSGSGVNVNFENPCRVVPAREINPSLPVRPSNPFDLGVGADQLRLKELEVVLHVEELSQSRTFFQNHDGGPEVRYDSSPKSADPFGLDPILERMGPIVQEKAKLSLLRPTLTSGGSGKGGLEAAETWCVSSSSVGSFVIKQVEDPCEVRGSQGKSVAVPSSASLSLASESPGQGSSVSREMGFGGDRSDARSLARSASSQRCMSSAWLDPFEPGSSLRDLGGYAEVYPAHAGVKEGLRSPKCDQVGKLMDDGDGLKFVVSSEGAAEASKSAQIRALQMPPGKVLILAVVDHVPQQALASLQVLKFFKIQTWPCCCYARIKIEFEEELVIVNLSDSSSSDVNSTFLTPSELSMLLERRVNIAVGIKLKRGSDWSTPLVELASAHESLAKLPQAPESLVELPPALESLVELPLAPKSPMELPSALESLVELSPALESLVELPPAPESFVEIPSTLESLVEIPQFLSCLWSYHHL</sequence>
<dbReference type="OrthoDB" id="4733706at2759"/>
<name>A0A834Y4X2_TETSI</name>
<evidence type="ECO:0000313" key="2">
    <source>
        <dbReference type="EMBL" id="KAF8364525.1"/>
    </source>
</evidence>
<organism evidence="2 3">
    <name type="scientific">Tetracentron sinense</name>
    <name type="common">Spur-leaf</name>
    <dbReference type="NCBI Taxonomy" id="13715"/>
    <lineage>
        <taxon>Eukaryota</taxon>
        <taxon>Viridiplantae</taxon>
        <taxon>Streptophyta</taxon>
        <taxon>Embryophyta</taxon>
        <taxon>Tracheophyta</taxon>
        <taxon>Spermatophyta</taxon>
        <taxon>Magnoliopsida</taxon>
        <taxon>Trochodendrales</taxon>
        <taxon>Trochodendraceae</taxon>
        <taxon>Tetracentron</taxon>
    </lineage>
</organism>